<comment type="subcellular location">
    <subcellularLocation>
        <location evidence="1">Membrane</location>
        <topology evidence="1">Single-pass type II membrane protein</topology>
    </subcellularLocation>
</comment>
<feature type="region of interest" description="Disordered" evidence="6">
    <location>
        <begin position="350"/>
        <end position="370"/>
    </location>
</feature>
<dbReference type="PANTHER" id="PTHR31042:SF8">
    <property type="entry name" value="CORE-2_I-BRANCHING BETA-1,6-N-ACETYLGLUCOSAMINYLTRANSFERASE FAMILY PROTEIN"/>
    <property type="match status" value="1"/>
</dbReference>
<gene>
    <name evidence="8" type="ORF">ALAG00032_LOCUS14835</name>
</gene>
<keyword evidence="5" id="KW-0325">Glycoprotein</keyword>
<dbReference type="GO" id="GO:0016020">
    <property type="term" value="C:membrane"/>
    <property type="evidence" value="ECO:0007669"/>
    <property type="project" value="UniProtKB-SubCell"/>
</dbReference>
<evidence type="ECO:0000256" key="3">
    <source>
        <dbReference type="ARBA" id="ARBA00022679"/>
    </source>
</evidence>
<evidence type="ECO:0000256" key="4">
    <source>
        <dbReference type="ARBA" id="ARBA00023136"/>
    </source>
</evidence>
<evidence type="ECO:0000256" key="7">
    <source>
        <dbReference type="SAM" id="Phobius"/>
    </source>
</evidence>
<evidence type="ECO:0000256" key="2">
    <source>
        <dbReference type="ARBA" id="ARBA00022676"/>
    </source>
</evidence>
<dbReference type="EMBL" id="HBIJ01022683">
    <property type="protein sequence ID" value="CAE0374032.1"/>
    <property type="molecule type" value="Transcribed_RNA"/>
</dbReference>
<feature type="transmembrane region" description="Helical" evidence="7">
    <location>
        <begin position="20"/>
        <end position="40"/>
    </location>
</feature>
<dbReference type="PANTHER" id="PTHR31042">
    <property type="entry name" value="CORE-2/I-BRANCHING BETA-1,6-N-ACETYLGLUCOSAMINYLTRANSFERASE FAMILY PROTEIN-RELATED"/>
    <property type="match status" value="1"/>
</dbReference>
<dbReference type="Pfam" id="PF02485">
    <property type="entry name" value="Branch"/>
    <property type="match status" value="1"/>
</dbReference>
<organism evidence="8">
    <name type="scientific">Aureoumbra lagunensis</name>
    <dbReference type="NCBI Taxonomy" id="44058"/>
    <lineage>
        <taxon>Eukaryota</taxon>
        <taxon>Sar</taxon>
        <taxon>Stramenopiles</taxon>
        <taxon>Ochrophyta</taxon>
        <taxon>Pelagophyceae</taxon>
        <taxon>Pelagomonadales</taxon>
        <taxon>Aureoumbra</taxon>
    </lineage>
</organism>
<keyword evidence="7" id="KW-1133">Transmembrane helix</keyword>
<accession>A0A7S3K5I3</accession>
<protein>
    <submittedName>
        <fullName evidence="8">Uncharacterized protein</fullName>
    </submittedName>
</protein>
<evidence type="ECO:0000256" key="6">
    <source>
        <dbReference type="SAM" id="MobiDB-lite"/>
    </source>
</evidence>
<dbReference type="GO" id="GO:0016757">
    <property type="term" value="F:glycosyltransferase activity"/>
    <property type="evidence" value="ECO:0007669"/>
    <property type="project" value="UniProtKB-KW"/>
</dbReference>
<keyword evidence="3" id="KW-0808">Transferase</keyword>
<keyword evidence="4 7" id="KW-0472">Membrane</keyword>
<keyword evidence="7" id="KW-0812">Transmembrane</keyword>
<dbReference type="InterPro" id="IPR044174">
    <property type="entry name" value="BC10-like"/>
</dbReference>
<name>A0A7S3K5I3_9STRA</name>
<dbReference type="InterPro" id="IPR003406">
    <property type="entry name" value="Glyco_trans_14"/>
</dbReference>
<evidence type="ECO:0000256" key="1">
    <source>
        <dbReference type="ARBA" id="ARBA00004606"/>
    </source>
</evidence>
<sequence>MRRSFVRPMHKRRRWRGSRIVCSAIALSVSVWCFAIRLYFRSGTTNKNNKKAIERLAFLFLVRDEVTTSLIWEAFFTEAKVNGMGAYFSIYTHPRPGYQYDVTSIFYKTEILNRTQVTWGAISVVRAEVLLLRAALFDNVLNTRFILVSEKCAPLHPFGCFYEYAMSAPALVASWHSDDRRSLYDFSQIYPHIQWRKGHQWVLLTRIQVQVVAANDYWYNTFYKAHASTPIAAEFRQQFKHKFHHSKAKDPDFIHHNFADEHFVQSILATEHFEHTIYPMSPTFIRFGNPDHFLQNTNHIHRRRRRLSALDITKKMKKDWRATTYQPRHIGKPLLDQARALCRLESKPMIPRTKADDDPRSQKRFGVAPWSQSSPQCTFSTTATTLCYLLIRKIPQETVLPYLNALWPHFLLNST</sequence>
<keyword evidence="2" id="KW-0328">Glycosyltransferase</keyword>
<evidence type="ECO:0000313" key="8">
    <source>
        <dbReference type="EMBL" id="CAE0374032.1"/>
    </source>
</evidence>
<proteinExistence type="predicted"/>
<evidence type="ECO:0000256" key="5">
    <source>
        <dbReference type="ARBA" id="ARBA00023180"/>
    </source>
</evidence>
<reference evidence="8" key="1">
    <citation type="submission" date="2021-01" db="EMBL/GenBank/DDBJ databases">
        <authorList>
            <person name="Corre E."/>
            <person name="Pelletier E."/>
            <person name="Niang G."/>
            <person name="Scheremetjew M."/>
            <person name="Finn R."/>
            <person name="Kale V."/>
            <person name="Holt S."/>
            <person name="Cochrane G."/>
            <person name="Meng A."/>
            <person name="Brown T."/>
            <person name="Cohen L."/>
        </authorList>
    </citation>
    <scope>NUCLEOTIDE SEQUENCE</scope>
    <source>
        <strain evidence="8">CCMP1510</strain>
    </source>
</reference>
<dbReference type="AlphaFoldDB" id="A0A7S3K5I3"/>